<feature type="compositionally biased region" description="Polar residues" evidence="1">
    <location>
        <begin position="1"/>
        <end position="17"/>
    </location>
</feature>
<dbReference type="PANTHER" id="PTHR12729">
    <property type="entry name" value="TRNA(HIS) GUANYLYLTRANSFERASE-RELATED"/>
    <property type="match status" value="1"/>
</dbReference>
<dbReference type="InterPro" id="IPR024956">
    <property type="entry name" value="tRNAHis_GuaTrfase_cat"/>
</dbReference>
<dbReference type="Gene3D" id="3.30.70.3000">
    <property type="match status" value="1"/>
</dbReference>
<dbReference type="Proteomes" id="UP000594342">
    <property type="component" value="Unassembled WGS sequence"/>
</dbReference>
<dbReference type="PANTHER" id="PTHR12729:SF1">
    <property type="entry name" value="TRNAHIS GUANYLYLTRANSFERASE CATALYTIC DOMAIN-CONTAINING PROTEIN"/>
    <property type="match status" value="1"/>
</dbReference>
<keyword evidence="3" id="KW-0548">Nucleotidyltransferase</keyword>
<accession>A0A5K0U7Q1</accession>
<dbReference type="GO" id="GO:0000287">
    <property type="term" value="F:magnesium ion binding"/>
    <property type="evidence" value="ECO:0007669"/>
    <property type="project" value="InterPro"/>
</dbReference>
<name>A0A5K0U7Q1_9VIRU</name>
<evidence type="ECO:0000313" key="4">
    <source>
        <dbReference type="Proteomes" id="UP000594342"/>
    </source>
</evidence>
<proteinExistence type="predicted"/>
<comment type="caution">
    <text evidence="3">The sequence shown here is derived from an EMBL/GenBank/DDBJ whole genome shotgun (WGS) entry which is preliminary data.</text>
</comment>
<dbReference type="EMBL" id="UPSH01000001">
    <property type="protein sequence ID" value="VBB18018.1"/>
    <property type="molecule type" value="Genomic_DNA"/>
</dbReference>
<reference evidence="3 4" key="1">
    <citation type="submission" date="2018-10" db="EMBL/GenBank/DDBJ databases">
        <authorList>
            <consortium name="IHU Genomes"/>
        </authorList>
    </citation>
    <scope>NUCLEOTIDE SEQUENCE [LARGE SCALE GENOMIC DNA]</scope>
    <source>
        <strain evidence="3 4">A1</strain>
    </source>
</reference>
<feature type="region of interest" description="Disordered" evidence="1">
    <location>
        <begin position="1"/>
        <end position="38"/>
    </location>
</feature>
<dbReference type="InterPro" id="IPR038469">
    <property type="entry name" value="tRNAHis_GuaTrfase_Thg1_sf"/>
</dbReference>
<dbReference type="Pfam" id="PF04446">
    <property type="entry name" value="Thg1"/>
    <property type="match status" value="1"/>
</dbReference>
<feature type="domain" description="tRNAHis guanylyltransferase catalytic" evidence="2">
    <location>
        <begin position="48"/>
        <end position="202"/>
    </location>
</feature>
<sequence>MDSHYKQQMMNDSNQVEIKTHDHTEREDTDAVKQDEFSDEKTIMGLGDRMKSYETTEVVPPYQAFIVRADGNCFSKFTSGFPKPFDSGFLNAVVKTGNGVMDHFNAKTVFSCSDEITLVFPAICTKAEYDELVAKGEKNLPTHTYSGRRTKIETLVASKCSVLFNIYMLEELNKDRAKYSDVVQKRIEACSAIFDARLIAIPIGSEIEIVNNVIWRSCYDCHRNTTSTYARHVLGQKACFKKNSQEMIVLMKDAGFDYVADVPLWYRYGVLGKKIQVKMSNEKGEFMRTADYNFSTNLMLQDRVKTLELFLGKYFVDDKIESVKYAF</sequence>
<dbReference type="GO" id="GO:0006400">
    <property type="term" value="P:tRNA modification"/>
    <property type="evidence" value="ECO:0007669"/>
    <property type="project" value="InterPro"/>
</dbReference>
<organism evidence="3 4">
    <name type="scientific">Yasminevirus sp. GU-2018</name>
    <dbReference type="NCBI Taxonomy" id="2420051"/>
    <lineage>
        <taxon>Viruses</taxon>
        <taxon>Varidnaviria</taxon>
        <taxon>Bamfordvirae</taxon>
        <taxon>Nucleocytoviricota</taxon>
        <taxon>Megaviricetes</taxon>
        <taxon>Imitervirales</taxon>
        <taxon>Mimiviridae</taxon>
        <taxon>Klosneuvirinae</taxon>
        <taxon>Yasminevirus</taxon>
        <taxon>Yasminevirus saudimassiliense</taxon>
    </lineage>
</organism>
<keyword evidence="4" id="KW-1185">Reference proteome</keyword>
<gene>
    <name evidence="3" type="ORF">YASMINEVIRUS_481</name>
</gene>
<evidence type="ECO:0000259" key="2">
    <source>
        <dbReference type="Pfam" id="PF04446"/>
    </source>
</evidence>
<evidence type="ECO:0000256" key="1">
    <source>
        <dbReference type="SAM" id="MobiDB-lite"/>
    </source>
</evidence>
<protein>
    <submittedName>
        <fullName evidence="3">tRNAHis guanylyltransferase</fullName>
    </submittedName>
</protein>
<feature type="compositionally biased region" description="Basic and acidic residues" evidence="1">
    <location>
        <begin position="18"/>
        <end position="38"/>
    </location>
</feature>
<dbReference type="GO" id="GO:0008193">
    <property type="term" value="F:tRNA guanylyltransferase activity"/>
    <property type="evidence" value="ECO:0007669"/>
    <property type="project" value="InterPro"/>
</dbReference>
<evidence type="ECO:0000313" key="3">
    <source>
        <dbReference type="EMBL" id="VBB18018.1"/>
    </source>
</evidence>
<keyword evidence="3" id="KW-0808">Transferase</keyword>
<dbReference type="InterPro" id="IPR007537">
    <property type="entry name" value="tRNAHis_GuaTrfase_Thg1"/>
</dbReference>